<evidence type="ECO:0000313" key="1">
    <source>
        <dbReference type="EMBL" id="CAI6014617.1"/>
    </source>
</evidence>
<dbReference type="Proteomes" id="UP001160390">
    <property type="component" value="Unassembled WGS sequence"/>
</dbReference>
<dbReference type="EMBL" id="CABFNP030000426">
    <property type="protein sequence ID" value="CAI6014617.1"/>
    <property type="molecule type" value="Genomic_DNA"/>
</dbReference>
<protein>
    <recommendedName>
        <fullName evidence="3">Protein kinase domain-containing protein</fullName>
    </recommendedName>
</protein>
<name>A0AA35LQF3_9HYPO</name>
<evidence type="ECO:0008006" key="3">
    <source>
        <dbReference type="Google" id="ProtNLM"/>
    </source>
</evidence>
<proteinExistence type="predicted"/>
<dbReference type="Gene3D" id="1.10.510.10">
    <property type="entry name" value="Transferase(Phosphotransferase) domain 1"/>
    <property type="match status" value="1"/>
</dbReference>
<dbReference type="AlphaFoldDB" id="A0AA35LQF3"/>
<comment type="caution">
    <text evidence="1">The sequence shown here is derived from an EMBL/GenBank/DDBJ whole genome shotgun (WGS) entry which is preliminary data.</text>
</comment>
<dbReference type="InterPro" id="IPR011009">
    <property type="entry name" value="Kinase-like_dom_sf"/>
</dbReference>
<gene>
    <name evidence="1" type="ORF">CCHLO57077_00011445</name>
</gene>
<organism evidence="1 2">
    <name type="scientific">Clonostachys chloroleuca</name>
    <dbReference type="NCBI Taxonomy" id="1926264"/>
    <lineage>
        <taxon>Eukaryota</taxon>
        <taxon>Fungi</taxon>
        <taxon>Dikarya</taxon>
        <taxon>Ascomycota</taxon>
        <taxon>Pezizomycotina</taxon>
        <taxon>Sordariomycetes</taxon>
        <taxon>Hypocreomycetidae</taxon>
        <taxon>Hypocreales</taxon>
        <taxon>Bionectriaceae</taxon>
        <taxon>Clonostachys</taxon>
    </lineage>
</organism>
<keyword evidence="2" id="KW-1185">Reference proteome</keyword>
<dbReference type="SUPFAM" id="SSF56112">
    <property type="entry name" value="Protein kinase-like (PK-like)"/>
    <property type="match status" value="1"/>
</dbReference>
<evidence type="ECO:0000313" key="2">
    <source>
        <dbReference type="Proteomes" id="UP001160390"/>
    </source>
</evidence>
<accession>A0AA35LQF3</accession>
<reference evidence="1" key="1">
    <citation type="submission" date="2023-01" db="EMBL/GenBank/DDBJ databases">
        <authorList>
            <person name="Piombo E."/>
        </authorList>
    </citation>
    <scope>NUCLEOTIDE SEQUENCE</scope>
</reference>
<sequence>MGGITFLGRMNFSEINHGDCLSVGPSQGLVYTVDSGIVIKVPFQYPVTQNPDSHLLDLSLKSFVCLEREQAVYAVLKTHPHPNIVRRLETDQLDCLFLERLTPLEAAWPDSTESERRRWALELLGAISWLEGHGWADGDLAIRNLGVDGTNRLKVFDFGSSINDSHPDYANDIVRDPFDLATCLNYILSGIDPFATARSYSDVKKIRTELMEGRCSVGQAAEVLAGIIQGGWTVRGSSTGFSQLVEQASDILGPLAGNILPEHPEGHYGRLESRCRDWPRKSSRNEHWKNVDEYFLSCKSEGREADLEVWR</sequence>